<keyword evidence="2" id="KW-1185">Reference proteome</keyword>
<dbReference type="OrthoDB" id="7871759at2"/>
<organism evidence="1 2">
    <name type="scientific">Pseudothioclava arenosa</name>
    <dbReference type="NCBI Taxonomy" id="1795308"/>
    <lineage>
        <taxon>Bacteria</taxon>
        <taxon>Pseudomonadati</taxon>
        <taxon>Pseudomonadota</taxon>
        <taxon>Alphaproteobacteria</taxon>
        <taxon>Rhodobacterales</taxon>
        <taxon>Paracoccaceae</taxon>
        <taxon>Pseudothioclava</taxon>
    </lineage>
</organism>
<comment type="caution">
    <text evidence="1">The sequence shown here is derived from an EMBL/GenBank/DDBJ whole genome shotgun (WGS) entry which is preliminary data.</text>
</comment>
<proteinExistence type="predicted"/>
<sequence>MEAGNMAITRDSDMHRARFSRNMGLGFVLVAFAALVFGLTIVKAKTGSTLEAFDHQPRVTLLPAEAPKQ</sequence>
<evidence type="ECO:0000313" key="2">
    <source>
        <dbReference type="Proteomes" id="UP000243507"/>
    </source>
</evidence>
<name>A0A2A4CRI8_9RHOB</name>
<protein>
    <recommendedName>
        <fullName evidence="3">Cytochrome C oxidase assembly protein</fullName>
    </recommendedName>
</protein>
<evidence type="ECO:0008006" key="3">
    <source>
        <dbReference type="Google" id="ProtNLM"/>
    </source>
</evidence>
<dbReference type="Proteomes" id="UP000243507">
    <property type="component" value="Unassembled WGS sequence"/>
</dbReference>
<gene>
    <name evidence="1" type="ORF">CLN94_00570</name>
</gene>
<dbReference type="EMBL" id="NTJD01000001">
    <property type="protein sequence ID" value="PCD77851.1"/>
    <property type="molecule type" value="Genomic_DNA"/>
</dbReference>
<dbReference type="AlphaFoldDB" id="A0A2A4CRI8"/>
<reference evidence="1 2" key="1">
    <citation type="submission" date="2017-09" db="EMBL/GenBank/DDBJ databases">
        <title>A multilocus sequence analysis scheme for characterization of bacteria in the genus Thioclava.</title>
        <authorList>
            <person name="Liu Y."/>
            <person name="Shao Z."/>
        </authorList>
    </citation>
    <scope>NUCLEOTIDE SEQUENCE [LARGE SCALE GENOMIC DNA]</scope>
    <source>
        <strain evidence="1 2">CAU 1312</strain>
    </source>
</reference>
<accession>A0A2A4CRI8</accession>
<evidence type="ECO:0000313" key="1">
    <source>
        <dbReference type="EMBL" id="PCD77851.1"/>
    </source>
</evidence>